<dbReference type="PROSITE" id="PS50983">
    <property type="entry name" value="FE_B12_PBP"/>
    <property type="match status" value="1"/>
</dbReference>
<comment type="similarity">
    <text evidence="2">Belongs to the bacterial solute-binding protein 8 family.</text>
</comment>
<dbReference type="RefSeq" id="WP_371736948.1">
    <property type="nucleotide sequence ID" value="NZ_BJMH01000006.1"/>
</dbReference>
<dbReference type="Gene3D" id="3.40.50.1980">
    <property type="entry name" value="Nitrogenase molybdenum iron protein domain"/>
    <property type="match status" value="2"/>
</dbReference>
<evidence type="ECO:0000313" key="8">
    <source>
        <dbReference type="EMBL" id="GEB32003.1"/>
    </source>
</evidence>
<keyword evidence="3" id="KW-0813">Transport</keyword>
<accession>A0A4Y3PEM0</accession>
<evidence type="ECO:0000256" key="4">
    <source>
        <dbReference type="ARBA" id="ARBA00022729"/>
    </source>
</evidence>
<evidence type="ECO:0000256" key="2">
    <source>
        <dbReference type="ARBA" id="ARBA00008814"/>
    </source>
</evidence>
<evidence type="ECO:0000256" key="3">
    <source>
        <dbReference type="ARBA" id="ARBA00022448"/>
    </source>
</evidence>
<keyword evidence="4 6" id="KW-0732">Signal</keyword>
<dbReference type="STRING" id="54914.AV540_01740"/>
<evidence type="ECO:0000256" key="5">
    <source>
        <dbReference type="SAM" id="MobiDB-lite"/>
    </source>
</evidence>
<sequence>MRKNNMVIAVLSMVFMLSLLLTACGGTGSSNNSGAANQPAGEQAADKAAEKKTRSFGTSKGAIQIPEKPQRIVTDYYAGELLAVGGNVIGAETMAFKNPFIIEQLKSAQDVGERVNPEKALELQPDLIVVMYDDNYEALSKIAPTVFLPYGTTTNIYDTVKLFGDLVGEKEKAEAFIADFDKKAAEGREKIKGIVDENATVGLYELTNKGDLWVFGDNAGRGGQAVYNALKLKMPHPDTTKNQTLQLSMETLPEYAADYMFLTFYDPEKNSEALKNLQNSAVWKAVPAAKNNRIFYNDFDTFYRYDPIAIKAQIDLFVDMIVKREQENKSKK</sequence>
<dbReference type="EMBL" id="BJMH01000006">
    <property type="protein sequence ID" value="GEB32003.1"/>
    <property type="molecule type" value="Genomic_DNA"/>
</dbReference>
<gene>
    <name evidence="8" type="primary">yxeB_2</name>
    <name evidence="8" type="ORF">BPA01_15830</name>
</gene>
<organism evidence="8 9">
    <name type="scientific">Brevibacillus parabrevis</name>
    <dbReference type="NCBI Taxonomy" id="54914"/>
    <lineage>
        <taxon>Bacteria</taxon>
        <taxon>Bacillati</taxon>
        <taxon>Bacillota</taxon>
        <taxon>Bacilli</taxon>
        <taxon>Bacillales</taxon>
        <taxon>Paenibacillaceae</taxon>
        <taxon>Brevibacillus</taxon>
    </lineage>
</organism>
<evidence type="ECO:0000256" key="1">
    <source>
        <dbReference type="ARBA" id="ARBA00004196"/>
    </source>
</evidence>
<comment type="caution">
    <text evidence="8">The sequence shown here is derived from an EMBL/GenBank/DDBJ whole genome shotgun (WGS) entry which is preliminary data.</text>
</comment>
<reference evidence="8 9" key="1">
    <citation type="submission" date="2019-06" db="EMBL/GenBank/DDBJ databases">
        <title>Whole genome shotgun sequence of Brevibacillus parabrevis NBRC 12334.</title>
        <authorList>
            <person name="Hosoyama A."/>
            <person name="Uohara A."/>
            <person name="Ohji S."/>
            <person name="Ichikawa N."/>
        </authorList>
    </citation>
    <scope>NUCLEOTIDE SEQUENCE [LARGE SCALE GENOMIC DNA]</scope>
    <source>
        <strain evidence="8 9">NBRC 12334</strain>
    </source>
</reference>
<feature type="chain" id="PRO_5038830985" evidence="6">
    <location>
        <begin position="24"/>
        <end position="332"/>
    </location>
</feature>
<feature type="region of interest" description="Disordered" evidence="5">
    <location>
        <begin position="30"/>
        <end position="60"/>
    </location>
</feature>
<evidence type="ECO:0000256" key="6">
    <source>
        <dbReference type="SAM" id="SignalP"/>
    </source>
</evidence>
<protein>
    <submittedName>
        <fullName evidence="8">Iron(3+)-hydroxamate-binding protein YxeB</fullName>
    </submittedName>
</protein>
<dbReference type="PANTHER" id="PTHR30532">
    <property type="entry name" value="IRON III DICITRATE-BINDING PERIPLASMIC PROTEIN"/>
    <property type="match status" value="1"/>
</dbReference>
<evidence type="ECO:0000259" key="7">
    <source>
        <dbReference type="PROSITE" id="PS50983"/>
    </source>
</evidence>
<feature type="compositionally biased region" description="Low complexity" evidence="5">
    <location>
        <begin position="30"/>
        <end position="41"/>
    </location>
</feature>
<dbReference type="InterPro" id="IPR002491">
    <property type="entry name" value="ABC_transptr_periplasmic_BD"/>
</dbReference>
<dbReference type="Proteomes" id="UP000316882">
    <property type="component" value="Unassembled WGS sequence"/>
</dbReference>
<feature type="domain" description="Fe/B12 periplasmic-binding" evidence="7">
    <location>
        <begin position="70"/>
        <end position="325"/>
    </location>
</feature>
<name>A0A4Y3PEM0_BREPA</name>
<dbReference type="PROSITE" id="PS51257">
    <property type="entry name" value="PROKAR_LIPOPROTEIN"/>
    <property type="match status" value="1"/>
</dbReference>
<dbReference type="SUPFAM" id="SSF53807">
    <property type="entry name" value="Helical backbone' metal receptor"/>
    <property type="match status" value="1"/>
</dbReference>
<keyword evidence="9" id="KW-1185">Reference proteome</keyword>
<comment type="subcellular location">
    <subcellularLocation>
        <location evidence="1">Cell envelope</location>
    </subcellularLocation>
</comment>
<dbReference type="PANTHER" id="PTHR30532:SF26">
    <property type="entry name" value="IRON(3+)-HYDROXAMATE-BINDING PROTEIN FHUD"/>
    <property type="match status" value="1"/>
</dbReference>
<evidence type="ECO:0000313" key="9">
    <source>
        <dbReference type="Proteomes" id="UP000316882"/>
    </source>
</evidence>
<feature type="signal peptide" evidence="6">
    <location>
        <begin position="1"/>
        <end position="23"/>
    </location>
</feature>
<dbReference type="GO" id="GO:1901678">
    <property type="term" value="P:iron coordination entity transport"/>
    <property type="evidence" value="ECO:0007669"/>
    <property type="project" value="UniProtKB-ARBA"/>
</dbReference>
<dbReference type="GO" id="GO:0030288">
    <property type="term" value="C:outer membrane-bounded periplasmic space"/>
    <property type="evidence" value="ECO:0007669"/>
    <property type="project" value="TreeGrafter"/>
</dbReference>
<dbReference type="Pfam" id="PF01497">
    <property type="entry name" value="Peripla_BP_2"/>
    <property type="match status" value="1"/>
</dbReference>
<feature type="compositionally biased region" description="Basic and acidic residues" evidence="5">
    <location>
        <begin position="44"/>
        <end position="53"/>
    </location>
</feature>
<dbReference type="InterPro" id="IPR051313">
    <property type="entry name" value="Bact_iron-sidero_bind"/>
</dbReference>
<dbReference type="AlphaFoldDB" id="A0A4Y3PEM0"/>
<proteinExistence type="inferred from homology"/>